<keyword evidence="5 8" id="KW-0812">Transmembrane</keyword>
<accession>E3CZM2</accession>
<feature type="transmembrane region" description="Helical" evidence="8">
    <location>
        <begin position="136"/>
        <end position="158"/>
    </location>
</feature>
<dbReference type="InterPro" id="IPR035906">
    <property type="entry name" value="MetI-like_sf"/>
</dbReference>
<evidence type="ECO:0000256" key="4">
    <source>
        <dbReference type="ARBA" id="ARBA00022475"/>
    </source>
</evidence>
<dbReference type="InterPro" id="IPR000515">
    <property type="entry name" value="MetI-like"/>
</dbReference>
<dbReference type="Proteomes" id="UP000005096">
    <property type="component" value="Chromosome"/>
</dbReference>
<evidence type="ECO:0000256" key="7">
    <source>
        <dbReference type="ARBA" id="ARBA00023136"/>
    </source>
</evidence>
<dbReference type="RefSeq" id="WP_006301898.1">
    <property type="nucleotide sequence ID" value="NZ_CM001022.1"/>
</dbReference>
<dbReference type="GO" id="GO:0005315">
    <property type="term" value="F:phosphate transmembrane transporter activity"/>
    <property type="evidence" value="ECO:0007669"/>
    <property type="project" value="InterPro"/>
</dbReference>
<keyword evidence="3" id="KW-0813">Transport</keyword>
<dbReference type="eggNOG" id="COG0581">
    <property type="taxonomic scope" value="Bacteria"/>
</dbReference>
<dbReference type="PROSITE" id="PS50928">
    <property type="entry name" value="ABC_TM1"/>
    <property type="match status" value="1"/>
</dbReference>
<feature type="transmembrane region" description="Helical" evidence="8">
    <location>
        <begin position="253"/>
        <end position="275"/>
    </location>
</feature>
<keyword evidence="7 8" id="KW-0472">Membrane</keyword>
<keyword evidence="11" id="KW-1185">Reference proteome</keyword>
<sequence>MLNRRTLADRATTLFLWLSMGFVLLVLGGILGFLILQGAGSLSWSFLVEPPRNGMTEGGILTPLVGTVQLIAVSMAFAFPVGVFTAVYLNEYARDDGFTRTLRLAVRSLAGVPSVVFGLFGFSFFCVFLRMGASLLAAGLTLGCLALPVIVGAAEVALQNVPQDYRDASFGLGATRWQTIRRVVLPAALPSILTGAILSVGRVAGETAPIIFTGAAFFTPGLAKSLFQSVMALPYHVLVLATAGTQIDKTRPIQYGTVLVLLILVLGISLVGVLWRAHLRLKTSR</sequence>
<evidence type="ECO:0000259" key="9">
    <source>
        <dbReference type="PROSITE" id="PS50928"/>
    </source>
</evidence>
<dbReference type="Pfam" id="PF00528">
    <property type="entry name" value="BPD_transp_1"/>
    <property type="match status" value="1"/>
</dbReference>
<feature type="transmembrane region" description="Helical" evidence="8">
    <location>
        <begin position="179"/>
        <end position="201"/>
    </location>
</feature>
<dbReference type="STRING" id="584708.Apau_2245"/>
<feature type="transmembrane region" description="Helical" evidence="8">
    <location>
        <begin position="60"/>
        <end position="89"/>
    </location>
</feature>
<dbReference type="NCBIfam" id="TIGR00974">
    <property type="entry name" value="3a0107s02c"/>
    <property type="match status" value="1"/>
</dbReference>
<proteinExistence type="inferred from homology"/>
<dbReference type="Gene3D" id="1.10.3720.10">
    <property type="entry name" value="MetI-like"/>
    <property type="match status" value="1"/>
</dbReference>
<evidence type="ECO:0000313" key="11">
    <source>
        <dbReference type="Proteomes" id="UP000005096"/>
    </source>
</evidence>
<evidence type="ECO:0000256" key="3">
    <source>
        <dbReference type="ARBA" id="ARBA00022448"/>
    </source>
</evidence>
<protein>
    <recommendedName>
        <fullName evidence="8">Phosphate transport system permease protein PstA</fullName>
    </recommendedName>
</protein>
<dbReference type="EMBL" id="CM001022">
    <property type="protein sequence ID" value="EFQ24654.1"/>
    <property type="molecule type" value="Genomic_DNA"/>
</dbReference>
<keyword evidence="4 8" id="KW-1003">Cell membrane</keyword>
<evidence type="ECO:0000256" key="5">
    <source>
        <dbReference type="ARBA" id="ARBA00022692"/>
    </source>
</evidence>
<organism evidence="10 11">
    <name type="scientific">Aminomonas paucivorans DSM 12260</name>
    <dbReference type="NCBI Taxonomy" id="584708"/>
    <lineage>
        <taxon>Bacteria</taxon>
        <taxon>Thermotogati</taxon>
        <taxon>Synergistota</taxon>
        <taxon>Synergistia</taxon>
        <taxon>Synergistales</taxon>
        <taxon>Synergistaceae</taxon>
        <taxon>Aminomonas</taxon>
    </lineage>
</organism>
<dbReference type="GO" id="GO:0005886">
    <property type="term" value="C:plasma membrane"/>
    <property type="evidence" value="ECO:0007669"/>
    <property type="project" value="UniProtKB-SubCell"/>
</dbReference>
<dbReference type="HOGENOM" id="CLU_033621_2_2_0"/>
<evidence type="ECO:0000256" key="2">
    <source>
        <dbReference type="ARBA" id="ARBA00007069"/>
    </source>
</evidence>
<evidence type="ECO:0000313" key="10">
    <source>
        <dbReference type="EMBL" id="EFQ24654.1"/>
    </source>
</evidence>
<dbReference type="GO" id="GO:0035435">
    <property type="term" value="P:phosphate ion transmembrane transport"/>
    <property type="evidence" value="ECO:0007669"/>
    <property type="project" value="InterPro"/>
</dbReference>
<evidence type="ECO:0000256" key="1">
    <source>
        <dbReference type="ARBA" id="ARBA00004651"/>
    </source>
</evidence>
<gene>
    <name evidence="10" type="ORF">Apau_2245</name>
</gene>
<evidence type="ECO:0000256" key="6">
    <source>
        <dbReference type="ARBA" id="ARBA00022989"/>
    </source>
</evidence>
<feature type="domain" description="ABC transmembrane type-1" evidence="9">
    <location>
        <begin position="64"/>
        <end position="272"/>
    </location>
</feature>
<dbReference type="SUPFAM" id="SSF161098">
    <property type="entry name" value="MetI-like"/>
    <property type="match status" value="1"/>
</dbReference>
<dbReference type="PANTHER" id="PTHR43470:SF3">
    <property type="entry name" value="PHOSPHATE TRANSPORT SYSTEM PERMEASE PROTEIN PSTA-RELATED"/>
    <property type="match status" value="1"/>
</dbReference>
<dbReference type="InterPro" id="IPR005672">
    <property type="entry name" value="Phosphate_PstA"/>
</dbReference>
<dbReference type="OrthoDB" id="9807065at2"/>
<name>E3CZM2_9BACT</name>
<dbReference type="PANTHER" id="PTHR43470">
    <property type="entry name" value="PHOSPHATE TRANSPORT SYSTEM PERMEASE PROTEIN PSTA-RELATED"/>
    <property type="match status" value="1"/>
</dbReference>
<feature type="transmembrane region" description="Helical" evidence="8">
    <location>
        <begin position="109"/>
        <end position="130"/>
    </location>
</feature>
<dbReference type="AlphaFoldDB" id="E3CZM2"/>
<dbReference type="PaxDb" id="584708-Apau_2245"/>
<comment type="similarity">
    <text evidence="2 8">Belongs to the binding-protein-dependent transport system permease family. CysTW subfamily.</text>
</comment>
<evidence type="ECO:0000256" key="8">
    <source>
        <dbReference type="RuleBase" id="RU363043"/>
    </source>
</evidence>
<keyword evidence="6 8" id="KW-1133">Transmembrane helix</keyword>
<reference evidence="10 11" key="1">
    <citation type="journal article" date="2010" name="Stand. Genomic Sci.">
        <title>Non-contiguous finished genome sequence of Aminomonas paucivorans type strain (GLU-3).</title>
        <authorList>
            <person name="Pitluck S."/>
            <person name="Yasawong M."/>
            <person name="Held B."/>
            <person name="Lapidus A."/>
            <person name="Nolan M."/>
            <person name="Copeland A."/>
            <person name="Lucas S."/>
            <person name="Del Rio T.G."/>
            <person name="Tice H."/>
            <person name="Cheng J.F."/>
            <person name="Chertkov O."/>
            <person name="Goodwin L."/>
            <person name="Tapia R."/>
            <person name="Han C."/>
            <person name="Liolios K."/>
            <person name="Ivanova N."/>
            <person name="Mavromatis K."/>
            <person name="Ovchinnikova G."/>
            <person name="Pati A."/>
            <person name="Chen A."/>
            <person name="Palaniappan K."/>
            <person name="Land M."/>
            <person name="Hauser L."/>
            <person name="Chang Y.J."/>
            <person name="Jeffries C.D."/>
            <person name="Pukall R."/>
            <person name="Spring S."/>
            <person name="Rohde M."/>
            <person name="Sikorski J."/>
            <person name="Goker M."/>
            <person name="Woyke T."/>
            <person name="Bristow J."/>
            <person name="Eisen J.A."/>
            <person name="Markowitz V."/>
            <person name="Hugenholtz P."/>
            <person name="Kyrpides N.C."/>
            <person name="Klenk H.P."/>
        </authorList>
    </citation>
    <scope>NUCLEOTIDE SEQUENCE [LARGE SCALE GENOMIC DNA]</scope>
    <source>
        <strain evidence="10 11">DSM 12260</strain>
    </source>
</reference>
<feature type="transmembrane region" description="Helical" evidence="8">
    <location>
        <begin position="12"/>
        <end position="40"/>
    </location>
</feature>
<dbReference type="CDD" id="cd06261">
    <property type="entry name" value="TM_PBP2"/>
    <property type="match status" value="1"/>
</dbReference>
<comment type="subcellular location">
    <subcellularLocation>
        <location evidence="1 8">Cell membrane</location>
        <topology evidence="1 8">Multi-pass membrane protein</topology>
    </subcellularLocation>
</comment>